<keyword evidence="2" id="KW-1185">Reference proteome</keyword>
<dbReference type="Proteomes" id="UP001652600">
    <property type="component" value="Chromosome 9"/>
</dbReference>
<sequence length="382" mass="41127">MNIVYLLSDCVWIIKRFLVSLCNIGVIPTGSKCSRAVHGIEDDVLPVTGGGYRGRSPATVGDDQGTILDAKSCPNDKGNTKTIKSSSQLPVTEEKKESEDDSTQFDLDSCGSLLPSGSTIEDGVTDATIDLTTSSSLGPVGVKNLTDDTKNLELLTYSHPSASSTHEATVVDQGGIGSIQSEDGHFIDGKIAGQNIDLFYELEYVDDFHNQPKNEADPSSLKQATISNEGGDLDKQRLEIEECGAVANVAMDTLSFVTTTPSERPACKYIPKPKMRTAGDTCTQISQPEISNMLPPSPQVISCDTSSVNEASIGTHSDGVLNDSPINFDGYAPINQDTETPVNVESFAFDSYKVSGRTCFYLTDFIGQPTRLCNIWLPRKFI</sequence>
<protein>
    <submittedName>
        <fullName evidence="3">Uncharacterized protein LOC107992193</fullName>
    </submittedName>
</protein>
<dbReference type="RefSeq" id="XP_050945515.1">
    <property type="nucleotide sequence ID" value="XM_051089558.1"/>
</dbReference>
<name>A0ABM3L660_CUCME</name>
<feature type="region of interest" description="Disordered" evidence="1">
    <location>
        <begin position="55"/>
        <end position="106"/>
    </location>
</feature>
<reference evidence="3" key="1">
    <citation type="submission" date="2025-08" db="UniProtKB">
        <authorList>
            <consortium name="RefSeq"/>
        </authorList>
    </citation>
    <scope>IDENTIFICATION</scope>
    <source>
        <tissue evidence="3">Stem</tissue>
    </source>
</reference>
<proteinExistence type="predicted"/>
<dbReference type="GeneID" id="107992193"/>
<organism evidence="2 3">
    <name type="scientific">Cucumis melo</name>
    <name type="common">Muskmelon</name>
    <dbReference type="NCBI Taxonomy" id="3656"/>
    <lineage>
        <taxon>Eukaryota</taxon>
        <taxon>Viridiplantae</taxon>
        <taxon>Streptophyta</taxon>
        <taxon>Embryophyta</taxon>
        <taxon>Tracheophyta</taxon>
        <taxon>Spermatophyta</taxon>
        <taxon>Magnoliopsida</taxon>
        <taxon>eudicotyledons</taxon>
        <taxon>Gunneridae</taxon>
        <taxon>Pentapetalae</taxon>
        <taxon>rosids</taxon>
        <taxon>fabids</taxon>
        <taxon>Cucurbitales</taxon>
        <taxon>Cucurbitaceae</taxon>
        <taxon>Benincaseae</taxon>
        <taxon>Cucumis</taxon>
    </lineage>
</organism>
<evidence type="ECO:0000313" key="3">
    <source>
        <dbReference type="RefSeq" id="XP_050945515.1"/>
    </source>
</evidence>
<evidence type="ECO:0000256" key="1">
    <source>
        <dbReference type="SAM" id="MobiDB-lite"/>
    </source>
</evidence>
<accession>A0ABM3L660</accession>
<evidence type="ECO:0000313" key="2">
    <source>
        <dbReference type="Proteomes" id="UP001652600"/>
    </source>
</evidence>
<gene>
    <name evidence="3" type="primary">LOC107992193</name>
</gene>
<feature type="compositionally biased region" description="Polar residues" evidence="1">
    <location>
        <begin position="80"/>
        <end position="90"/>
    </location>
</feature>